<evidence type="ECO:0000256" key="20">
    <source>
        <dbReference type="RuleBase" id="RU004135"/>
    </source>
</evidence>
<dbReference type="NCBIfam" id="NF001124">
    <property type="entry name" value="PRK00139.1-2"/>
    <property type="match status" value="1"/>
</dbReference>
<dbReference type="GO" id="GO:0005524">
    <property type="term" value="F:ATP binding"/>
    <property type="evidence" value="ECO:0007669"/>
    <property type="project" value="UniProtKB-UniRule"/>
</dbReference>
<dbReference type="GO" id="GO:0008765">
    <property type="term" value="F:UDP-N-acetylmuramoylalanyl-D-glutamate-2,6-diaminopimelate ligase activity"/>
    <property type="evidence" value="ECO:0007669"/>
    <property type="project" value="UniProtKB-UniRule"/>
</dbReference>
<evidence type="ECO:0000256" key="18">
    <source>
        <dbReference type="ARBA" id="ARBA00081560"/>
    </source>
</evidence>
<evidence type="ECO:0000256" key="19">
    <source>
        <dbReference type="HAMAP-Rule" id="MF_00208"/>
    </source>
</evidence>
<comment type="PTM">
    <text evidence="19">Carboxylation is probably crucial for Mg(2+) binding and, consequently, for the gamma-phosphate positioning of ATP.</text>
</comment>
<comment type="cofactor">
    <cofactor evidence="19">
        <name>Mg(2+)</name>
        <dbReference type="ChEBI" id="CHEBI:18420"/>
    </cofactor>
</comment>
<sequence length="494" mass="53325">MKTVQDIIQVIKGVTVTGPADVAVSHITADSREVKAGSLFICLTGAHVNGHDYIEKAIAGGAVAVLVSQPVTVPAGIAVLTVADTRVAMQQCVPFFYDYPGCKMRMIGVTGTNGKTTTTHIIGHILRAQGHKVGIIGTVHVMIGDKTYPIHNTTPDVVDLQHILANMVAEGVTHCIMEVSSHALALGRVAGVEYDTAVFTNLTQDHLDFHKTFENYLAAKCKLFEQVSAPNQHKSNKGAVINIDDPYGHRVEANNSAPLITYGTKGVGTLEGENLTITSKTSAYDVVYKGNTYPIHMRITGLFNVYNTLAAIGACLFEGVSMEAIIKALSDFTAVPGRFELIEEGQPFAVVVDYAHTPDGLENILETAQKIVENKILVVFGCGGDRDATKRPIMGRIAAQYGDKIFVTSDNPRTEDPNQIVAQVAEGVKEGLRTNSSYEVIVDRRTAIHAAIQQAAPGDVVIIAGKGHEDYQILKDKTIHFDDREVAREALKER</sequence>
<dbReference type="InterPro" id="IPR005761">
    <property type="entry name" value="UDP-N-AcMur-Glu-dNH2Pim_ligase"/>
</dbReference>
<feature type="binding site" evidence="19">
    <location>
        <begin position="111"/>
        <end position="117"/>
    </location>
    <ligand>
        <name>ATP</name>
        <dbReference type="ChEBI" id="CHEBI:30616"/>
    </ligand>
</feature>
<dbReference type="NCBIfam" id="NF001126">
    <property type="entry name" value="PRK00139.1-4"/>
    <property type="match status" value="1"/>
</dbReference>
<dbReference type="Gene3D" id="3.90.190.20">
    <property type="entry name" value="Mur ligase, C-terminal domain"/>
    <property type="match status" value="1"/>
</dbReference>
<feature type="domain" description="Mur ligase central" evidence="23">
    <location>
        <begin position="109"/>
        <end position="314"/>
    </location>
</feature>
<dbReference type="PROSITE" id="PS01011">
    <property type="entry name" value="FOLYLPOLYGLU_SYNT_1"/>
    <property type="match status" value="1"/>
</dbReference>
<keyword evidence="25" id="KW-1185">Reference proteome</keyword>
<feature type="binding site" evidence="19">
    <location>
        <position position="386"/>
    </location>
    <ligand>
        <name>meso-2,6-diaminopimelate</name>
        <dbReference type="ChEBI" id="CHEBI:57791"/>
    </ligand>
</feature>
<dbReference type="InterPro" id="IPR013221">
    <property type="entry name" value="Mur_ligase_cen"/>
</dbReference>
<dbReference type="PANTHER" id="PTHR23135:SF4">
    <property type="entry name" value="UDP-N-ACETYLMURAMOYL-L-ALANYL-D-GLUTAMATE--2,6-DIAMINOPIMELATE LIGASE MURE HOMOLOG, CHLOROPLASTIC"/>
    <property type="match status" value="1"/>
</dbReference>
<evidence type="ECO:0000256" key="7">
    <source>
        <dbReference type="ARBA" id="ARBA00022840"/>
    </source>
</evidence>
<comment type="similarity">
    <text evidence="2 19">Belongs to the MurCDEF family. MurE subfamily.</text>
</comment>
<keyword evidence="7 19" id="KW-0067">ATP-binding</keyword>
<dbReference type="GO" id="GO:0000287">
    <property type="term" value="F:magnesium ion binding"/>
    <property type="evidence" value="ECO:0007669"/>
    <property type="project" value="UniProtKB-UniRule"/>
</dbReference>
<dbReference type="UniPathway" id="UPA00219"/>
<evidence type="ECO:0000256" key="12">
    <source>
        <dbReference type="ARBA" id="ARBA00050251"/>
    </source>
</evidence>
<feature type="binding site" evidence="19">
    <location>
        <position position="152"/>
    </location>
    <ligand>
        <name>UDP-N-acetyl-alpha-D-muramoyl-L-alanyl-D-glutamate</name>
        <dbReference type="ChEBI" id="CHEBI:83900"/>
    </ligand>
</feature>
<feature type="modified residue" description="N6-carboxylysine" evidence="19">
    <location>
        <position position="220"/>
    </location>
</feature>
<keyword evidence="3 19" id="KW-0963">Cytoplasm</keyword>
<evidence type="ECO:0000256" key="4">
    <source>
        <dbReference type="ARBA" id="ARBA00022598"/>
    </source>
</evidence>
<feature type="binding site" evidence="19">
    <location>
        <position position="31"/>
    </location>
    <ligand>
        <name>UDP-N-acetyl-alpha-D-muramoyl-L-alanyl-D-glutamate</name>
        <dbReference type="ChEBI" id="CHEBI:83900"/>
    </ligand>
</feature>
<feature type="binding site" evidence="19">
    <location>
        <begin position="410"/>
        <end position="413"/>
    </location>
    <ligand>
        <name>meso-2,6-diaminopimelate</name>
        <dbReference type="ChEBI" id="CHEBI:57791"/>
    </ligand>
</feature>
<dbReference type="GO" id="GO:0071555">
    <property type="term" value="P:cell wall organization"/>
    <property type="evidence" value="ECO:0007669"/>
    <property type="project" value="UniProtKB-KW"/>
</dbReference>
<keyword evidence="11 19" id="KW-0961">Cell wall biogenesis/degradation</keyword>
<dbReference type="InterPro" id="IPR036565">
    <property type="entry name" value="Mur-like_cat_sf"/>
</dbReference>
<keyword evidence="5 19" id="KW-0132">Cell division</keyword>
<comment type="subcellular location">
    <subcellularLocation>
        <location evidence="19 20">Cytoplasm</location>
    </subcellularLocation>
</comment>
<evidence type="ECO:0000256" key="9">
    <source>
        <dbReference type="ARBA" id="ARBA00022984"/>
    </source>
</evidence>
<evidence type="ECO:0000256" key="13">
    <source>
        <dbReference type="ARBA" id="ARBA00056782"/>
    </source>
</evidence>
<dbReference type="InterPro" id="IPR000713">
    <property type="entry name" value="Mur_ligase_N"/>
</dbReference>
<dbReference type="GO" id="GO:0004326">
    <property type="term" value="F:tetrahydrofolylpolyglutamate synthase activity"/>
    <property type="evidence" value="ECO:0007669"/>
    <property type="project" value="InterPro"/>
</dbReference>
<dbReference type="InterPro" id="IPR035911">
    <property type="entry name" value="MurE/MurF_N"/>
</dbReference>
<dbReference type="Pfam" id="PF08245">
    <property type="entry name" value="Mur_ligase_M"/>
    <property type="match status" value="1"/>
</dbReference>
<evidence type="ECO:0000256" key="2">
    <source>
        <dbReference type="ARBA" id="ARBA00005898"/>
    </source>
</evidence>
<organism evidence="24 25">
    <name type="scientific">Veillonella criceti</name>
    <dbReference type="NCBI Taxonomy" id="103891"/>
    <lineage>
        <taxon>Bacteria</taxon>
        <taxon>Bacillati</taxon>
        <taxon>Bacillota</taxon>
        <taxon>Negativicutes</taxon>
        <taxon>Veillonellales</taxon>
        <taxon>Veillonellaceae</taxon>
        <taxon>Veillonella</taxon>
    </lineage>
</organism>
<protein>
    <recommendedName>
        <fullName evidence="15 19">UDP-N-acetylmuramoyl-L-alanyl-D-glutamate--2,6-diaminopimelate ligase</fullName>
        <ecNumber evidence="14 19">6.3.2.13</ecNumber>
    </recommendedName>
    <alternativeName>
        <fullName evidence="16 19">Meso-A2pm-adding enzyme</fullName>
    </alternativeName>
    <alternativeName>
        <fullName evidence="17 19">Meso-diaminopimelate-adding enzyme</fullName>
    </alternativeName>
    <alternativeName>
        <fullName evidence="18 19">UDP-MurNAc-L-Ala-D-Glu:meso-diaminopimelate ligase</fullName>
    </alternativeName>
    <alternativeName>
        <fullName evidence="19">UDP-MurNAc-tripeptide synthetase</fullName>
    </alternativeName>
    <alternativeName>
        <fullName evidence="19">UDP-N-acetylmuramyl-tripeptide synthetase</fullName>
    </alternativeName>
</protein>
<comment type="pathway">
    <text evidence="1 19 20">Cell wall biogenesis; peptidoglycan biosynthesis.</text>
</comment>
<evidence type="ECO:0000256" key="15">
    <source>
        <dbReference type="ARBA" id="ARBA00072883"/>
    </source>
</evidence>
<dbReference type="SUPFAM" id="SSF53623">
    <property type="entry name" value="MurD-like peptide ligases, catalytic domain"/>
    <property type="match status" value="1"/>
</dbReference>
<comment type="catalytic activity">
    <reaction evidence="12 19">
        <text>UDP-N-acetyl-alpha-D-muramoyl-L-alanyl-D-glutamate + meso-2,6-diaminopimelate + ATP = UDP-N-acetyl-alpha-D-muramoyl-L-alanyl-gamma-D-glutamyl-meso-2,6-diaminopimelate + ADP + phosphate + H(+)</text>
        <dbReference type="Rhea" id="RHEA:23676"/>
        <dbReference type="ChEBI" id="CHEBI:15378"/>
        <dbReference type="ChEBI" id="CHEBI:30616"/>
        <dbReference type="ChEBI" id="CHEBI:43474"/>
        <dbReference type="ChEBI" id="CHEBI:57791"/>
        <dbReference type="ChEBI" id="CHEBI:83900"/>
        <dbReference type="ChEBI" id="CHEBI:83905"/>
        <dbReference type="ChEBI" id="CHEBI:456216"/>
        <dbReference type="EC" id="6.3.2.13"/>
    </reaction>
</comment>
<keyword evidence="19" id="KW-0460">Magnesium</keyword>
<feature type="binding site" evidence="19">
    <location>
        <position position="188"/>
    </location>
    <ligand>
        <name>UDP-N-acetyl-alpha-D-muramoyl-L-alanyl-D-glutamate</name>
        <dbReference type="ChEBI" id="CHEBI:83900"/>
    </ligand>
</feature>
<gene>
    <name evidence="19 24" type="primary">murE</name>
    <name evidence="24" type="ORF">NCTC12020_00152</name>
</gene>
<evidence type="ECO:0000256" key="10">
    <source>
        <dbReference type="ARBA" id="ARBA00023306"/>
    </source>
</evidence>
<dbReference type="SUPFAM" id="SSF53244">
    <property type="entry name" value="MurD-like peptide ligases, peptide-binding domain"/>
    <property type="match status" value="1"/>
</dbReference>
<dbReference type="EMBL" id="UHIO01000001">
    <property type="protein sequence ID" value="SUP39861.1"/>
    <property type="molecule type" value="Genomic_DNA"/>
</dbReference>
<dbReference type="GO" id="GO:0051301">
    <property type="term" value="P:cell division"/>
    <property type="evidence" value="ECO:0007669"/>
    <property type="project" value="UniProtKB-KW"/>
</dbReference>
<evidence type="ECO:0000256" key="14">
    <source>
        <dbReference type="ARBA" id="ARBA00066633"/>
    </source>
</evidence>
<evidence type="ECO:0000313" key="24">
    <source>
        <dbReference type="EMBL" id="SUP39861.1"/>
    </source>
</evidence>
<dbReference type="OrthoDB" id="9800958at2"/>
<dbReference type="InterPro" id="IPR036615">
    <property type="entry name" value="Mur_ligase_C_dom_sf"/>
</dbReference>
<keyword evidence="6 19" id="KW-0547">Nucleotide-binding</keyword>
<proteinExistence type="inferred from homology"/>
<dbReference type="Gene3D" id="3.40.1390.10">
    <property type="entry name" value="MurE/MurF, N-terminal domain"/>
    <property type="match status" value="1"/>
</dbReference>
<reference evidence="24 25" key="1">
    <citation type="submission" date="2018-06" db="EMBL/GenBank/DDBJ databases">
        <authorList>
            <consortium name="Pathogen Informatics"/>
            <person name="Doyle S."/>
        </authorList>
    </citation>
    <scope>NUCLEOTIDE SEQUENCE [LARGE SCALE GENOMIC DNA]</scope>
    <source>
        <strain evidence="24 25">NCTC12020</strain>
    </source>
</reference>
<dbReference type="InterPro" id="IPR018109">
    <property type="entry name" value="Folylpolyglutamate_synth_CS"/>
</dbReference>
<dbReference type="Proteomes" id="UP000255367">
    <property type="component" value="Unassembled WGS sequence"/>
</dbReference>
<evidence type="ECO:0000259" key="23">
    <source>
        <dbReference type="Pfam" id="PF08245"/>
    </source>
</evidence>
<evidence type="ECO:0000256" key="16">
    <source>
        <dbReference type="ARBA" id="ARBA00075482"/>
    </source>
</evidence>
<keyword evidence="9 19" id="KW-0573">Peptidoglycan synthesis</keyword>
<evidence type="ECO:0000256" key="11">
    <source>
        <dbReference type="ARBA" id="ARBA00023316"/>
    </source>
</evidence>
<dbReference type="GO" id="GO:0005737">
    <property type="term" value="C:cytoplasm"/>
    <property type="evidence" value="ECO:0007669"/>
    <property type="project" value="UniProtKB-SubCell"/>
</dbReference>
<feature type="binding site" evidence="19">
    <location>
        <begin position="153"/>
        <end position="154"/>
    </location>
    <ligand>
        <name>UDP-N-acetyl-alpha-D-muramoyl-L-alanyl-D-glutamate</name>
        <dbReference type="ChEBI" id="CHEBI:83900"/>
    </ligand>
</feature>
<dbReference type="NCBIfam" id="TIGR01085">
    <property type="entry name" value="murE"/>
    <property type="match status" value="1"/>
</dbReference>
<feature type="domain" description="Mur ligase N-terminal catalytic" evidence="21">
    <location>
        <begin position="24"/>
        <end position="79"/>
    </location>
</feature>
<dbReference type="Pfam" id="PF01225">
    <property type="entry name" value="Mur_ligase"/>
    <property type="match status" value="1"/>
</dbReference>
<feature type="short sequence motif" description="Meso-diaminopimelate recognition motif" evidence="19">
    <location>
        <begin position="410"/>
        <end position="413"/>
    </location>
</feature>
<dbReference type="AlphaFoldDB" id="A0A380NHL4"/>
<accession>A0A380NHL4</accession>
<evidence type="ECO:0000256" key="5">
    <source>
        <dbReference type="ARBA" id="ARBA00022618"/>
    </source>
</evidence>
<name>A0A380NHL4_9FIRM</name>
<evidence type="ECO:0000256" key="1">
    <source>
        <dbReference type="ARBA" id="ARBA00004752"/>
    </source>
</evidence>
<dbReference type="FunFam" id="3.90.190.20:FF:000006">
    <property type="entry name" value="UDP-N-acetylmuramoyl-L-alanyl-D-glutamate--2,6-diaminopimelate ligase"/>
    <property type="match status" value="1"/>
</dbReference>
<feature type="binding site" evidence="19">
    <location>
        <position position="465"/>
    </location>
    <ligand>
        <name>meso-2,6-diaminopimelate</name>
        <dbReference type="ChEBI" id="CHEBI:57791"/>
    </ligand>
</feature>
<evidence type="ECO:0000256" key="6">
    <source>
        <dbReference type="ARBA" id="ARBA00022741"/>
    </source>
</evidence>
<dbReference type="RefSeq" id="WP_115309431.1">
    <property type="nucleotide sequence ID" value="NZ_UHIO01000001.1"/>
</dbReference>
<dbReference type="PANTHER" id="PTHR23135">
    <property type="entry name" value="MUR LIGASE FAMILY MEMBER"/>
    <property type="match status" value="1"/>
</dbReference>
<dbReference type="SUPFAM" id="SSF63418">
    <property type="entry name" value="MurE/MurF N-terminal domain"/>
    <property type="match status" value="1"/>
</dbReference>
<keyword evidence="10 19" id="KW-0131">Cell cycle</keyword>
<keyword evidence="4 19" id="KW-0436">Ligase</keyword>
<dbReference type="InterPro" id="IPR004101">
    <property type="entry name" value="Mur_ligase_C"/>
</dbReference>
<dbReference type="EC" id="6.3.2.13" evidence="14 19"/>
<feature type="binding site" evidence="19">
    <location>
        <position position="469"/>
    </location>
    <ligand>
        <name>meso-2,6-diaminopimelate</name>
        <dbReference type="ChEBI" id="CHEBI:57791"/>
    </ligand>
</feature>
<evidence type="ECO:0000313" key="25">
    <source>
        <dbReference type="Proteomes" id="UP000255367"/>
    </source>
</evidence>
<dbReference type="GO" id="GO:0009252">
    <property type="term" value="P:peptidoglycan biosynthetic process"/>
    <property type="evidence" value="ECO:0007669"/>
    <property type="project" value="UniProtKB-UniRule"/>
</dbReference>
<dbReference type="Gene3D" id="3.40.1190.10">
    <property type="entry name" value="Mur-like, catalytic domain"/>
    <property type="match status" value="1"/>
</dbReference>
<dbReference type="HAMAP" id="MF_00208">
    <property type="entry name" value="MurE"/>
    <property type="match status" value="1"/>
</dbReference>
<keyword evidence="8 19" id="KW-0133">Cell shape</keyword>
<evidence type="ECO:0000259" key="22">
    <source>
        <dbReference type="Pfam" id="PF02875"/>
    </source>
</evidence>
<dbReference type="GO" id="GO:0008360">
    <property type="term" value="P:regulation of cell shape"/>
    <property type="evidence" value="ECO:0007669"/>
    <property type="project" value="UniProtKB-KW"/>
</dbReference>
<dbReference type="Pfam" id="PF02875">
    <property type="entry name" value="Mur_ligase_C"/>
    <property type="match status" value="1"/>
</dbReference>
<evidence type="ECO:0000259" key="21">
    <source>
        <dbReference type="Pfam" id="PF01225"/>
    </source>
</evidence>
<evidence type="ECO:0000256" key="17">
    <source>
        <dbReference type="ARBA" id="ARBA00076158"/>
    </source>
</evidence>
<comment type="function">
    <text evidence="13 19">Catalyzes the addition of meso-diaminopimelic acid to the nucleotide precursor UDP-N-acetylmuramoyl-L-alanyl-D-glutamate (UMAG) in the biosynthesis of bacterial cell-wall peptidoglycan.</text>
</comment>
<comment type="caution">
    <text evidence="19">Lacks conserved residue(s) required for the propagation of feature annotation.</text>
</comment>
<feature type="domain" description="Mur ligase C-terminal" evidence="22">
    <location>
        <begin position="337"/>
        <end position="467"/>
    </location>
</feature>
<evidence type="ECO:0000256" key="8">
    <source>
        <dbReference type="ARBA" id="ARBA00022960"/>
    </source>
</evidence>
<feature type="binding site" evidence="19">
    <location>
        <position position="180"/>
    </location>
    <ligand>
        <name>UDP-N-acetyl-alpha-D-muramoyl-L-alanyl-D-glutamate</name>
        <dbReference type="ChEBI" id="CHEBI:83900"/>
    </ligand>
</feature>
<evidence type="ECO:0000256" key="3">
    <source>
        <dbReference type="ARBA" id="ARBA00022490"/>
    </source>
</evidence>